<dbReference type="FunFam" id="3.40.50.970:FF:000041">
    <property type="entry name" value="Pyruvate:ferredoxin (Flavodoxin) oxidoreductase"/>
    <property type="match status" value="1"/>
</dbReference>
<evidence type="ECO:0000256" key="9">
    <source>
        <dbReference type="ARBA" id="ARBA00022857"/>
    </source>
</evidence>
<dbReference type="FunFam" id="3.30.70.20:FF:000022">
    <property type="entry name" value="Pyruvate:ferredoxin (Flavodoxin) oxidoreductase"/>
    <property type="match status" value="1"/>
</dbReference>
<dbReference type="FunFam" id="3.40.50.920:FF:000007">
    <property type="entry name" value="Pyruvate:ferredoxin (Flavodoxin) oxidoreductase"/>
    <property type="match status" value="1"/>
</dbReference>
<sequence length="1503" mass="163964">MPMLSHEGKSERAIDGNTAAAHVAYALSDVSFIYPISPSTSMGETMDKFATQGRKNVFGQTVKVKQMQSELGSAGALHGALSGGALCTTFTASQGLLLMIPNMYLCAGELLPAVFHVSARALARQSLSIFCDHSDVMAVRSTGCALLSAHNPQEVMDLGLVAHLASLRSSVPFVHFFDGTRTSGVIECVKPIPYSTMKSIVPWDELDAFRQRGLNPQHPIMRGLGQDPQTYYQSAVSANRYYDAVPGIVQDVMDQVGVITGRQYKLFEYYGDPQAERCVVIMGSAAKTAEETVDYLRAQGEKVGILKVRLFRPFSTEHFLAEMPESVQAIAVLDRTKEDLAPSLPLHADVLTAMSEAGVYKKVVGGNYGLGSKEFAPRHVKAVFDNLLEKVPKRHFTVGINDDVTNSSLTVGPTINTQDAGVTQAIFFGLGSDGTVGANKAAAQIIGERTEFYSQGHFNYSSQKAGASTVSHLRFGPTPIRSEYEIESSPGADYVACHHTSFLAKFDMLSKAREGGAFVVNCPWKTVEELDQEFPAKLRRAIAEKKVELYTIDAHAVASSVGLPAKRINQVMQATFFNLSGILPPEDAKEQLEGAIDRMYGKKSPEIVKSNKAALAAAPQNLNKINYPSSWLQAEDNDSSIKKLHPSASPFSETADEFSSTFLKSIDSRTADNLAVSAFTPGGETPIGQSKHQKRALAEEIPVWIPDKCTQCNLCSVVCPHAVVRPFLLDKKEMEAAPEGFQARKAKGGDLGGLNYTIQLAPYDCTGCAVCVEMCPDDALIMEPPNHSQQKFNDHWEYSLNQVSVKDNLMEKTSVKGSQFQEPLIEFSGACSGCGETPYVKLLTQMFGDRMVIANSSGCSSVWGGSYGLSPFRKNRHGQGPAWARSLFEDTAEYGLGMALGSSQRREKLIADVRELLEEAGSGASPISSELQVLLERWLDVVEDADKCSALQPQILKLLAAEPQGDEASPQLASVRRESDMLVAPSHWIIGGDGWAYDIGFGGLDHVLATGQNVNILVLDTEGYSNTGAQISKATPKGATMKMAAGGNKIKKKDLGAIAMMHENAYVASVSLSADVNQTVKAFKEAEAYNGPSIVIAYATCVDWGHRAGDKAMVQQQVNAVESGYWPMYRYNPDKVSTDFNGFELDNKRISSDAMDTLMRNENRFTSLQRTAPEHAKLLQSAMKDEFTSRHEARRRKAMGDEDLLEYLKKCMGEQVTGERVTVLYGTDTGNAEMVAKNFQFEFKRRGMKAKCLSFNDVSLSDLPEESKILAVVATAGQGEMPKSAVKFWQDMETFLETAPADYLKDTKFAVFGLGDSSYVFFNEAARKIDAAFEKLGAERVQQLGMGDDQHPARFDTELEEWSPDFFDSIEAPEPPQELSPPSHLVEILPAEDPKAKMASEPFVPHGSKAVSMTVKRSTVPEGYERAIDHFEFNLEGSGLSYDQGDSLGVWPKNSTQQVDICLKALQLNGGSSEVLVNSMPAVDMGDTGYLHAKYCWVASVTR</sequence>
<dbReference type="SUPFAM" id="SSF52518">
    <property type="entry name" value="Thiamin diphosphate-binding fold (THDP-binding)"/>
    <property type="match status" value="2"/>
</dbReference>
<evidence type="ECO:0000256" key="3">
    <source>
        <dbReference type="ARBA" id="ARBA00022448"/>
    </source>
</evidence>
<dbReference type="FunFam" id="3.40.50.970:FF:000012">
    <property type="entry name" value="Pyruvate:ferredoxin (Flavodoxin) oxidoreductase"/>
    <property type="match status" value="1"/>
</dbReference>
<dbReference type="InterPro" id="IPR017896">
    <property type="entry name" value="4Fe4S_Fe-S-bd"/>
</dbReference>
<dbReference type="InterPro" id="IPR001094">
    <property type="entry name" value="Flavdoxin-like"/>
</dbReference>
<dbReference type="InterPro" id="IPR033412">
    <property type="entry name" value="PFOR_II"/>
</dbReference>
<protein>
    <recommendedName>
        <fullName evidence="16">pyruvate dehydrogenase (NADP(+))</fullName>
        <ecNumber evidence="16">1.2.1.51</ecNumber>
    </recommendedName>
    <alternativeName>
        <fullName evidence="17">Pyruvate:NADP(+) oxidoreductase</fullName>
    </alternativeName>
</protein>
<dbReference type="GO" id="GO:0010181">
    <property type="term" value="F:FMN binding"/>
    <property type="evidence" value="ECO:0007669"/>
    <property type="project" value="InterPro"/>
</dbReference>
<reference evidence="20" key="1">
    <citation type="submission" date="2021-02" db="EMBL/GenBank/DDBJ databases">
        <authorList>
            <person name="Dougan E. K."/>
            <person name="Rhodes N."/>
            <person name="Thang M."/>
            <person name="Chan C."/>
        </authorList>
    </citation>
    <scope>NUCLEOTIDE SEQUENCE</scope>
</reference>
<keyword evidence="5" id="KW-0285">Flavoprotein</keyword>
<keyword evidence="12" id="KW-0408">Iron</keyword>
<dbReference type="InterPro" id="IPR008254">
    <property type="entry name" value="Flavodoxin/NO_synth"/>
</dbReference>
<dbReference type="PANTHER" id="PTHR32154:SF0">
    <property type="entry name" value="PYRUVATE-FLAVODOXIN OXIDOREDUCTASE-RELATED"/>
    <property type="match status" value="1"/>
</dbReference>
<dbReference type="Gene3D" id="3.40.50.360">
    <property type="match status" value="1"/>
</dbReference>
<dbReference type="Pfam" id="PF01558">
    <property type="entry name" value="POR"/>
    <property type="match status" value="1"/>
</dbReference>
<dbReference type="FunFam" id="3.40.920.10:FF:000001">
    <property type="entry name" value="Pyruvate:ferredoxin (Flavodoxin) oxidoreductase"/>
    <property type="match status" value="1"/>
</dbReference>
<keyword evidence="4" id="KW-0004">4Fe-4S</keyword>
<evidence type="ECO:0000256" key="11">
    <source>
        <dbReference type="ARBA" id="ARBA00023002"/>
    </source>
</evidence>
<dbReference type="PROSITE" id="PS50902">
    <property type="entry name" value="FLAVODOXIN_LIKE"/>
    <property type="match status" value="1"/>
</dbReference>
<dbReference type="Gene3D" id="1.20.990.10">
    <property type="entry name" value="NADPH-cytochrome p450 Reductase, Chain A, domain 3"/>
    <property type="match status" value="1"/>
</dbReference>
<evidence type="ECO:0000313" key="21">
    <source>
        <dbReference type="Proteomes" id="UP000604046"/>
    </source>
</evidence>
<dbReference type="PRINTS" id="PR00369">
    <property type="entry name" value="FLAVODOXIN"/>
</dbReference>
<dbReference type="Gene3D" id="3.40.50.920">
    <property type="match status" value="1"/>
</dbReference>
<comment type="caution">
    <text evidence="20">The sequence shown here is derived from an EMBL/GenBank/DDBJ whole genome shotgun (WGS) entry which is preliminary data.</text>
</comment>
<comment type="cofactor">
    <cofactor evidence="1">
        <name>FMN</name>
        <dbReference type="ChEBI" id="CHEBI:58210"/>
    </cofactor>
</comment>
<dbReference type="EC" id="1.2.1.51" evidence="16"/>
<dbReference type="PROSITE" id="PS51379">
    <property type="entry name" value="4FE4S_FER_2"/>
    <property type="match status" value="2"/>
</dbReference>
<dbReference type="InterPro" id="IPR002869">
    <property type="entry name" value="Pyrv_flavodox_OxRed_cen"/>
</dbReference>
<gene>
    <name evidence="20" type="primary">PNO</name>
    <name evidence="20" type="ORF">SNAT2548_LOCUS14089</name>
</gene>
<comment type="cofactor">
    <cofactor evidence="2">
        <name>FAD</name>
        <dbReference type="ChEBI" id="CHEBI:57692"/>
    </cofactor>
</comment>
<dbReference type="InterPro" id="IPR009014">
    <property type="entry name" value="Transketo_C/PFOR_II"/>
</dbReference>
<evidence type="ECO:0000256" key="4">
    <source>
        <dbReference type="ARBA" id="ARBA00022485"/>
    </source>
</evidence>
<dbReference type="Gene3D" id="3.30.70.20">
    <property type="match status" value="1"/>
</dbReference>
<evidence type="ECO:0000259" key="19">
    <source>
        <dbReference type="PROSITE" id="PS51379"/>
    </source>
</evidence>
<evidence type="ECO:0000256" key="17">
    <source>
        <dbReference type="ARBA" id="ARBA00076877"/>
    </source>
</evidence>
<dbReference type="Pfam" id="PF00667">
    <property type="entry name" value="FAD_binding_1"/>
    <property type="match status" value="1"/>
</dbReference>
<evidence type="ECO:0000256" key="15">
    <source>
        <dbReference type="ARBA" id="ARBA00061065"/>
    </source>
</evidence>
<dbReference type="PANTHER" id="PTHR32154">
    <property type="entry name" value="PYRUVATE-FLAVODOXIN OXIDOREDUCTASE-RELATED"/>
    <property type="match status" value="1"/>
</dbReference>
<feature type="domain" description="Flavodoxin-like" evidence="18">
    <location>
        <begin position="1221"/>
        <end position="1367"/>
    </location>
</feature>
<dbReference type="EMBL" id="CAJNDS010001580">
    <property type="protein sequence ID" value="CAE7266295.1"/>
    <property type="molecule type" value="Genomic_DNA"/>
</dbReference>
<evidence type="ECO:0000256" key="10">
    <source>
        <dbReference type="ARBA" id="ARBA00022982"/>
    </source>
</evidence>
<evidence type="ECO:0000256" key="14">
    <source>
        <dbReference type="ARBA" id="ARBA00053024"/>
    </source>
</evidence>
<evidence type="ECO:0000256" key="8">
    <source>
        <dbReference type="ARBA" id="ARBA00022827"/>
    </source>
</evidence>
<dbReference type="GO" id="GO:0022900">
    <property type="term" value="P:electron transport chain"/>
    <property type="evidence" value="ECO:0007669"/>
    <property type="project" value="InterPro"/>
</dbReference>
<feature type="domain" description="4Fe-4S ferredoxin-type" evidence="19">
    <location>
        <begin position="756"/>
        <end position="785"/>
    </location>
</feature>
<keyword evidence="21" id="KW-1185">Reference proteome</keyword>
<proteinExistence type="inferred from homology"/>
<dbReference type="Pfam" id="PF12838">
    <property type="entry name" value="Fer4_7"/>
    <property type="match status" value="1"/>
</dbReference>
<evidence type="ECO:0000256" key="1">
    <source>
        <dbReference type="ARBA" id="ARBA00001917"/>
    </source>
</evidence>
<keyword evidence="8" id="KW-0274">FAD</keyword>
<keyword evidence="11" id="KW-0560">Oxidoreductase</keyword>
<dbReference type="GO" id="GO:0051539">
    <property type="term" value="F:4 iron, 4 sulfur cluster binding"/>
    <property type="evidence" value="ECO:0007669"/>
    <property type="project" value="UniProtKB-KW"/>
</dbReference>
<dbReference type="SUPFAM" id="SSF63380">
    <property type="entry name" value="Riboflavin synthase domain-like"/>
    <property type="match status" value="1"/>
</dbReference>
<evidence type="ECO:0000256" key="12">
    <source>
        <dbReference type="ARBA" id="ARBA00023004"/>
    </source>
</evidence>
<dbReference type="GO" id="GO:0050243">
    <property type="term" value="F:pyruvate dehydrogenase (NADP+) activity"/>
    <property type="evidence" value="ECO:0007669"/>
    <property type="project" value="UniProtKB-EC"/>
</dbReference>
<dbReference type="InterPro" id="IPR017900">
    <property type="entry name" value="4Fe4S_Fe_S_CS"/>
</dbReference>
<dbReference type="Gene3D" id="3.40.920.10">
    <property type="entry name" value="Pyruvate-ferredoxin oxidoreductase, PFOR, domain III"/>
    <property type="match status" value="1"/>
</dbReference>
<evidence type="ECO:0000256" key="13">
    <source>
        <dbReference type="ARBA" id="ARBA00023014"/>
    </source>
</evidence>
<dbReference type="Pfam" id="PF01855">
    <property type="entry name" value="POR_N"/>
    <property type="match status" value="1"/>
</dbReference>
<dbReference type="Pfam" id="PF17147">
    <property type="entry name" value="PFOR_II"/>
    <property type="match status" value="1"/>
</dbReference>
<keyword evidence="7" id="KW-0479">Metal-binding</keyword>
<evidence type="ECO:0000256" key="16">
    <source>
        <dbReference type="ARBA" id="ARBA00067011"/>
    </source>
</evidence>
<evidence type="ECO:0000259" key="18">
    <source>
        <dbReference type="PROSITE" id="PS50902"/>
    </source>
</evidence>
<feature type="domain" description="4Fe-4S ferredoxin-type" evidence="19">
    <location>
        <begin position="700"/>
        <end position="729"/>
    </location>
</feature>
<dbReference type="NCBIfam" id="TIGR02176">
    <property type="entry name" value="pyruv_ox_red"/>
    <property type="match status" value="1"/>
</dbReference>
<dbReference type="InterPro" id="IPR003097">
    <property type="entry name" value="CysJ-like_FAD-binding"/>
</dbReference>
<evidence type="ECO:0000256" key="2">
    <source>
        <dbReference type="ARBA" id="ARBA00001974"/>
    </source>
</evidence>
<keyword evidence="9" id="KW-0521">NADP</keyword>
<dbReference type="Proteomes" id="UP000604046">
    <property type="component" value="Unassembled WGS sequence"/>
</dbReference>
<dbReference type="InterPro" id="IPR050722">
    <property type="entry name" value="Pyruvate:ferred/Flavod_OxRd"/>
</dbReference>
<accession>A0A812MLD3</accession>
<evidence type="ECO:0000256" key="6">
    <source>
        <dbReference type="ARBA" id="ARBA00022643"/>
    </source>
</evidence>
<name>A0A812MLD3_9DINO</name>
<dbReference type="PROSITE" id="PS00198">
    <property type="entry name" value="4FE4S_FER_1"/>
    <property type="match status" value="1"/>
</dbReference>
<dbReference type="GO" id="GO:0006979">
    <property type="term" value="P:response to oxidative stress"/>
    <property type="evidence" value="ECO:0007669"/>
    <property type="project" value="TreeGrafter"/>
</dbReference>
<dbReference type="SUPFAM" id="SSF52922">
    <property type="entry name" value="TK C-terminal domain-like"/>
    <property type="match status" value="1"/>
</dbReference>
<keyword evidence="6" id="KW-0288">FMN</keyword>
<keyword evidence="3" id="KW-0813">Transport</keyword>
<dbReference type="SUPFAM" id="SSF53323">
    <property type="entry name" value="Pyruvate-ferredoxin oxidoreductase, PFOR, domain III"/>
    <property type="match status" value="1"/>
</dbReference>
<dbReference type="SUPFAM" id="SSF54862">
    <property type="entry name" value="4Fe-4S ferredoxins"/>
    <property type="match status" value="1"/>
</dbReference>
<keyword evidence="13" id="KW-0411">Iron-sulfur</keyword>
<dbReference type="InterPro" id="IPR029039">
    <property type="entry name" value="Flavoprotein-like_sf"/>
</dbReference>
<evidence type="ECO:0000313" key="20">
    <source>
        <dbReference type="EMBL" id="CAE7266295.1"/>
    </source>
</evidence>
<dbReference type="GO" id="GO:0005506">
    <property type="term" value="F:iron ion binding"/>
    <property type="evidence" value="ECO:0007669"/>
    <property type="project" value="InterPro"/>
</dbReference>
<dbReference type="SUPFAM" id="SSF52218">
    <property type="entry name" value="Flavoproteins"/>
    <property type="match status" value="1"/>
</dbReference>
<organism evidence="20 21">
    <name type="scientific">Symbiodinium natans</name>
    <dbReference type="NCBI Taxonomy" id="878477"/>
    <lineage>
        <taxon>Eukaryota</taxon>
        <taxon>Sar</taxon>
        <taxon>Alveolata</taxon>
        <taxon>Dinophyceae</taxon>
        <taxon>Suessiales</taxon>
        <taxon>Symbiodiniaceae</taxon>
        <taxon>Symbiodinium</taxon>
    </lineage>
</organism>
<keyword evidence="10" id="KW-0249">Electron transport</keyword>
<dbReference type="InterPro" id="IPR011895">
    <property type="entry name" value="Pyrv_flavodox_OxRed"/>
</dbReference>
<dbReference type="Gene3D" id="2.40.30.10">
    <property type="entry name" value="Translation factors"/>
    <property type="match status" value="1"/>
</dbReference>
<dbReference type="Pfam" id="PF00258">
    <property type="entry name" value="Flavodoxin_1"/>
    <property type="match status" value="1"/>
</dbReference>
<dbReference type="InterPro" id="IPR019752">
    <property type="entry name" value="Pyrv/ketoisovalerate_OxRed_cat"/>
</dbReference>
<dbReference type="CDD" id="cd07034">
    <property type="entry name" value="TPP_PYR_PFOR_IOR-alpha_like"/>
    <property type="match status" value="1"/>
</dbReference>
<dbReference type="InterPro" id="IPR017938">
    <property type="entry name" value="Riboflavin_synthase-like_b-brl"/>
</dbReference>
<comment type="similarity">
    <text evidence="15">In the N-terminal section; belongs to the pyruvate:ferredoxin/flavodoxin oxidoreductase family.</text>
</comment>
<dbReference type="InterPro" id="IPR023173">
    <property type="entry name" value="NADPH_Cyt_P450_Rdtase_alpha"/>
</dbReference>
<dbReference type="InterPro" id="IPR002880">
    <property type="entry name" value="Pyrv_Fd/Flavodoxin_OxRdtase_N"/>
</dbReference>
<dbReference type="OrthoDB" id="1688044at2759"/>
<comment type="catalytic activity">
    <reaction evidence="14">
        <text>pyruvate + NADP(+) + CoA = acetyl-CoA + CO2 + NADPH</text>
        <dbReference type="Rhea" id="RHEA:17425"/>
        <dbReference type="ChEBI" id="CHEBI:15361"/>
        <dbReference type="ChEBI" id="CHEBI:16526"/>
        <dbReference type="ChEBI" id="CHEBI:57287"/>
        <dbReference type="ChEBI" id="CHEBI:57288"/>
        <dbReference type="ChEBI" id="CHEBI:57783"/>
        <dbReference type="ChEBI" id="CHEBI:58349"/>
        <dbReference type="EC" id="1.2.1.51"/>
    </reaction>
</comment>
<dbReference type="Gene3D" id="3.40.50.970">
    <property type="match status" value="2"/>
</dbReference>
<dbReference type="InterPro" id="IPR029061">
    <property type="entry name" value="THDP-binding"/>
</dbReference>
<evidence type="ECO:0000256" key="7">
    <source>
        <dbReference type="ARBA" id="ARBA00022723"/>
    </source>
</evidence>
<evidence type="ECO:0000256" key="5">
    <source>
        <dbReference type="ARBA" id="ARBA00022630"/>
    </source>
</evidence>